<sequence>MTLKNVQKIETQEQHQKTWFQKFRSKFVPAAVVTGGLIAANAHAAAGDPPDFLGTATSSLGTIAIGLGTLFAAAIGITLLVMAFSTSKGGIKKAG</sequence>
<evidence type="ECO:0000313" key="1">
    <source>
        <dbReference type="EMBL" id="QNX07559.1"/>
    </source>
</evidence>
<name>A0A7H2TEH1_9GAMM</name>
<dbReference type="AlphaFoldDB" id="A0A7H2TEH1"/>
<reference evidence="2" key="1">
    <citation type="submission" date="2020-09" db="EMBL/GenBank/DDBJ databases">
        <title>Clinical and molecular characterization of Acinetobacter seifertii in Taiwan.</title>
        <authorList>
            <person name="Li L.-H."/>
            <person name="Yang Y.-S."/>
            <person name="Sun J.-R."/>
            <person name="Huang T.-W."/>
            <person name="Huang W.-C."/>
            <person name="Wang Y.-C."/>
            <person name="Kuo T.-H."/>
            <person name="Kuo S.-C."/>
            <person name="Chen T.-L."/>
        </authorList>
    </citation>
    <scope>NUCLEOTIDE SEQUENCE [LARGE SCALE GENOMIC DNA]</scope>
    <source>
        <strain evidence="2">AS72</strain>
    </source>
</reference>
<gene>
    <name evidence="1" type="ORF">IC795_10000</name>
</gene>
<reference evidence="1 2" key="2">
    <citation type="submission" date="2020-09" db="EMBL/GenBank/DDBJ databases">
        <authorList>
            <person name="Chen F.-J."/>
            <person name="Lee Y.-T."/>
        </authorList>
    </citation>
    <scope>NUCLEOTIDE SEQUENCE [LARGE SCALE GENOMIC DNA]</scope>
    <source>
        <strain evidence="1 2">AS72</strain>
    </source>
</reference>
<protein>
    <submittedName>
        <fullName evidence="1">Uncharacterized protein</fullName>
    </submittedName>
</protein>
<accession>A0A7H2TEH1</accession>
<organism evidence="1 2">
    <name type="scientific">Acinetobacter seifertii</name>
    <dbReference type="NCBI Taxonomy" id="1530123"/>
    <lineage>
        <taxon>Bacteria</taxon>
        <taxon>Pseudomonadati</taxon>
        <taxon>Pseudomonadota</taxon>
        <taxon>Gammaproteobacteria</taxon>
        <taxon>Moraxellales</taxon>
        <taxon>Moraxellaceae</taxon>
        <taxon>Acinetobacter</taxon>
        <taxon>Acinetobacter calcoaceticus/baumannii complex</taxon>
    </lineage>
</organism>
<proteinExistence type="predicted"/>
<dbReference type="EMBL" id="CP061565">
    <property type="protein sequence ID" value="QNX07559.1"/>
    <property type="molecule type" value="Genomic_DNA"/>
</dbReference>
<evidence type="ECO:0000313" key="2">
    <source>
        <dbReference type="Proteomes" id="UP000516745"/>
    </source>
</evidence>
<dbReference type="Proteomes" id="UP000516745">
    <property type="component" value="Chromosome"/>
</dbReference>